<dbReference type="AlphaFoldDB" id="A0A1X7U1S9"/>
<organism evidence="1">
    <name type="scientific">Amphimedon queenslandica</name>
    <name type="common">Sponge</name>
    <dbReference type="NCBI Taxonomy" id="400682"/>
    <lineage>
        <taxon>Eukaryota</taxon>
        <taxon>Metazoa</taxon>
        <taxon>Porifera</taxon>
        <taxon>Demospongiae</taxon>
        <taxon>Heteroscleromorpha</taxon>
        <taxon>Haplosclerida</taxon>
        <taxon>Niphatidae</taxon>
        <taxon>Amphimedon</taxon>
    </lineage>
</organism>
<dbReference type="InParanoid" id="A0A1X7U1S9"/>
<proteinExistence type="predicted"/>
<reference evidence="1" key="1">
    <citation type="submission" date="2017-05" db="UniProtKB">
        <authorList>
            <consortium name="EnsemblMetazoa"/>
        </authorList>
    </citation>
    <scope>IDENTIFICATION</scope>
</reference>
<evidence type="ECO:0008006" key="2">
    <source>
        <dbReference type="Google" id="ProtNLM"/>
    </source>
</evidence>
<protein>
    <recommendedName>
        <fullName evidence="2">DUF4219 domain-containing protein</fullName>
    </recommendedName>
</protein>
<dbReference type="Pfam" id="PF14223">
    <property type="entry name" value="Retrotran_gag_2"/>
    <property type="match status" value="1"/>
</dbReference>
<name>A0A1X7U1S9_AMPQE</name>
<sequence length="91" mass="10475">MNSSNWMTWKFQLKHLLSKGLWDIVTGKEVLKENPTTAQEAEFRSRSQKAFSTIVMSMESSQLYLATSYEEPLGALKALGDHFEWDTMVNK</sequence>
<evidence type="ECO:0000313" key="1">
    <source>
        <dbReference type="EnsemblMetazoa" id="Aqu2.1.21472_001"/>
    </source>
</evidence>
<accession>A0A1X7U1S9</accession>
<dbReference type="EnsemblMetazoa" id="Aqu2.1.21472_001">
    <property type="protein sequence ID" value="Aqu2.1.21472_001"/>
    <property type="gene ID" value="Aqu2.1.21472"/>
</dbReference>